<keyword evidence="8" id="KW-0106">Calcium</keyword>
<dbReference type="AlphaFoldDB" id="A0AAV7EX25"/>
<comment type="caution">
    <text evidence="14">The sequence shown here is derived from an EMBL/GenBank/DDBJ whole genome shotgun (WGS) entry which is preliminary data.</text>
</comment>
<proteinExistence type="inferred from homology"/>
<evidence type="ECO:0008006" key="16">
    <source>
        <dbReference type="Google" id="ProtNLM"/>
    </source>
</evidence>
<dbReference type="GO" id="GO:0005743">
    <property type="term" value="C:mitochondrial inner membrane"/>
    <property type="evidence" value="ECO:0007669"/>
    <property type="project" value="UniProtKB-SubCell"/>
</dbReference>
<keyword evidence="7" id="KW-0999">Mitochondrion inner membrane</keyword>
<feature type="repeat" description="Solcar" evidence="12">
    <location>
        <begin position="152"/>
        <end position="238"/>
    </location>
</feature>
<comment type="similarity">
    <text evidence="2 13">Belongs to the mitochondrial carrier (TC 2.A.29) family.</text>
</comment>
<evidence type="ECO:0000256" key="9">
    <source>
        <dbReference type="ARBA" id="ARBA00022989"/>
    </source>
</evidence>
<dbReference type="PANTHER" id="PTHR24089">
    <property type="entry name" value="SOLUTE CARRIER FAMILY 25"/>
    <property type="match status" value="1"/>
</dbReference>
<protein>
    <recommendedName>
        <fullName evidence="16">Mitochondrial substrate carrier family protein B</fullName>
    </recommendedName>
</protein>
<dbReference type="GO" id="GO:0055085">
    <property type="term" value="P:transmembrane transport"/>
    <property type="evidence" value="ECO:0007669"/>
    <property type="project" value="InterPro"/>
</dbReference>
<evidence type="ECO:0000256" key="4">
    <source>
        <dbReference type="ARBA" id="ARBA00022692"/>
    </source>
</evidence>
<sequence>MQTEARVGVVVEGGGQRPLSSGHGGGGVRNFHSRKHQSWQQQSHIGTVSQLLAGGIAGAVSKTCTAPLARLTILFQVQGMHSDVTKLRNASIIREASRVVREEGFRAFWRGNLVTIAHRLPYSSISFYAYERYKNLLQSIPGLEGHRENVSSDLFVRLLGGGLSGITAATMTYPLDLVRTRLAAQTNVVYYRGISHTLYTICRDEGIKGLYKGLGATLLGVGPSIAISFSVYETLRSSWQSRRPHDSSVLVSLACGSLSGIASSTATFPLDLVRRRMQLEGAGGRARVYKSGLLGTFQHIIRSEGFRGLYRGILPEYYKVVPSVGIVFMTYESIKMLLSSPANC</sequence>
<comment type="subcellular location">
    <subcellularLocation>
        <location evidence="1">Mitochondrion inner membrane</location>
        <topology evidence="1">Multi-pass membrane protein</topology>
    </subcellularLocation>
</comment>
<dbReference type="EMBL" id="JAINDJ010000003">
    <property type="protein sequence ID" value="KAG9453074.1"/>
    <property type="molecule type" value="Genomic_DNA"/>
</dbReference>
<evidence type="ECO:0000256" key="5">
    <source>
        <dbReference type="ARBA" id="ARBA00022723"/>
    </source>
</evidence>
<dbReference type="PROSITE" id="PS50920">
    <property type="entry name" value="SOLCAR"/>
    <property type="match status" value="3"/>
</dbReference>
<dbReference type="InterPro" id="IPR002067">
    <property type="entry name" value="MCP"/>
</dbReference>
<keyword evidence="11 12" id="KW-0472">Membrane</keyword>
<dbReference type="Gene3D" id="1.50.40.10">
    <property type="entry name" value="Mitochondrial carrier domain"/>
    <property type="match status" value="1"/>
</dbReference>
<feature type="repeat" description="Solcar" evidence="12">
    <location>
        <begin position="247"/>
        <end position="337"/>
    </location>
</feature>
<organism evidence="14 15">
    <name type="scientific">Aristolochia fimbriata</name>
    <name type="common">White veined hardy Dutchman's pipe vine</name>
    <dbReference type="NCBI Taxonomy" id="158543"/>
    <lineage>
        <taxon>Eukaryota</taxon>
        <taxon>Viridiplantae</taxon>
        <taxon>Streptophyta</taxon>
        <taxon>Embryophyta</taxon>
        <taxon>Tracheophyta</taxon>
        <taxon>Spermatophyta</taxon>
        <taxon>Magnoliopsida</taxon>
        <taxon>Magnoliidae</taxon>
        <taxon>Piperales</taxon>
        <taxon>Aristolochiaceae</taxon>
        <taxon>Aristolochia</taxon>
    </lineage>
</organism>
<keyword evidence="15" id="KW-1185">Reference proteome</keyword>
<evidence type="ECO:0000256" key="8">
    <source>
        <dbReference type="ARBA" id="ARBA00022837"/>
    </source>
</evidence>
<feature type="repeat" description="Solcar" evidence="12">
    <location>
        <begin position="45"/>
        <end position="136"/>
    </location>
</feature>
<keyword evidence="10" id="KW-0496">Mitochondrion</keyword>
<evidence type="ECO:0000256" key="1">
    <source>
        <dbReference type="ARBA" id="ARBA00004448"/>
    </source>
</evidence>
<reference evidence="14 15" key="1">
    <citation type="submission" date="2021-07" db="EMBL/GenBank/DDBJ databases">
        <title>The Aristolochia fimbriata genome: insights into angiosperm evolution, floral development and chemical biosynthesis.</title>
        <authorList>
            <person name="Jiao Y."/>
        </authorList>
    </citation>
    <scope>NUCLEOTIDE SEQUENCE [LARGE SCALE GENOMIC DNA]</scope>
    <source>
        <strain evidence="14">IBCAS-2021</strain>
        <tissue evidence="14">Leaf</tissue>
    </source>
</reference>
<dbReference type="InterPro" id="IPR023395">
    <property type="entry name" value="MCP_dom_sf"/>
</dbReference>
<dbReference type="PRINTS" id="PR00926">
    <property type="entry name" value="MITOCARRIER"/>
</dbReference>
<dbReference type="InterPro" id="IPR018108">
    <property type="entry name" value="MCP_transmembrane"/>
</dbReference>
<evidence type="ECO:0000256" key="13">
    <source>
        <dbReference type="RuleBase" id="RU000488"/>
    </source>
</evidence>
<keyword evidence="6" id="KW-0677">Repeat</keyword>
<dbReference type="FunFam" id="1.50.40.10:FF:000016">
    <property type="entry name" value="Solute carrier family 25 member 23"/>
    <property type="match status" value="1"/>
</dbReference>
<keyword evidence="3 13" id="KW-0813">Transport</keyword>
<evidence type="ECO:0000256" key="11">
    <source>
        <dbReference type="ARBA" id="ARBA00023136"/>
    </source>
</evidence>
<evidence type="ECO:0000313" key="15">
    <source>
        <dbReference type="Proteomes" id="UP000825729"/>
    </source>
</evidence>
<evidence type="ECO:0000256" key="7">
    <source>
        <dbReference type="ARBA" id="ARBA00022792"/>
    </source>
</evidence>
<evidence type="ECO:0000256" key="12">
    <source>
        <dbReference type="PROSITE-ProRule" id="PRU00282"/>
    </source>
</evidence>
<name>A0AAV7EX25_ARIFI</name>
<evidence type="ECO:0000256" key="6">
    <source>
        <dbReference type="ARBA" id="ARBA00022737"/>
    </source>
</evidence>
<gene>
    <name evidence="14" type="ORF">H6P81_005978</name>
</gene>
<dbReference type="Proteomes" id="UP000825729">
    <property type="component" value="Unassembled WGS sequence"/>
</dbReference>
<evidence type="ECO:0000256" key="10">
    <source>
        <dbReference type="ARBA" id="ARBA00023128"/>
    </source>
</evidence>
<keyword evidence="9" id="KW-1133">Transmembrane helix</keyword>
<keyword evidence="4 12" id="KW-0812">Transmembrane</keyword>
<keyword evidence="5" id="KW-0479">Metal-binding</keyword>
<evidence type="ECO:0000313" key="14">
    <source>
        <dbReference type="EMBL" id="KAG9453074.1"/>
    </source>
</evidence>
<dbReference type="Pfam" id="PF00153">
    <property type="entry name" value="Mito_carr"/>
    <property type="match status" value="3"/>
</dbReference>
<accession>A0AAV7EX25</accession>
<dbReference type="SUPFAM" id="SSF103506">
    <property type="entry name" value="Mitochondrial carrier"/>
    <property type="match status" value="1"/>
</dbReference>
<evidence type="ECO:0000256" key="2">
    <source>
        <dbReference type="ARBA" id="ARBA00006375"/>
    </source>
</evidence>
<dbReference type="GO" id="GO:0046872">
    <property type="term" value="F:metal ion binding"/>
    <property type="evidence" value="ECO:0007669"/>
    <property type="project" value="UniProtKB-KW"/>
</dbReference>
<evidence type="ECO:0000256" key="3">
    <source>
        <dbReference type="ARBA" id="ARBA00022448"/>
    </source>
</evidence>